<accession>A0ABR9BDN7</accession>
<dbReference type="PANTHER" id="PTHR35011:SF10">
    <property type="entry name" value="TRAP TRANSPORTER SMALL PERMEASE PROTEIN"/>
    <property type="match status" value="1"/>
</dbReference>
<comment type="subcellular location">
    <subcellularLocation>
        <location evidence="1 9">Cell inner membrane</location>
        <topology evidence="1 9">Multi-pass membrane protein</topology>
    </subcellularLocation>
</comment>
<evidence type="ECO:0000313" key="13">
    <source>
        <dbReference type="Proteomes" id="UP000603602"/>
    </source>
</evidence>
<dbReference type="Proteomes" id="UP000603602">
    <property type="component" value="Unassembled WGS sequence"/>
</dbReference>
<evidence type="ECO:0000256" key="2">
    <source>
        <dbReference type="ARBA" id="ARBA00022448"/>
    </source>
</evidence>
<feature type="domain" description="Tripartite ATP-independent periplasmic transporters DctQ component" evidence="11">
    <location>
        <begin position="26"/>
        <end position="158"/>
    </location>
</feature>
<feature type="region of interest" description="Disordered" evidence="10">
    <location>
        <begin position="162"/>
        <end position="181"/>
    </location>
</feature>
<organism evidence="12 13">
    <name type="scientific">Thauera sedimentorum</name>
    <dbReference type="NCBI Taxonomy" id="2767595"/>
    <lineage>
        <taxon>Bacteria</taxon>
        <taxon>Pseudomonadati</taxon>
        <taxon>Pseudomonadota</taxon>
        <taxon>Betaproteobacteria</taxon>
        <taxon>Rhodocyclales</taxon>
        <taxon>Zoogloeaceae</taxon>
        <taxon>Thauera</taxon>
    </lineage>
</organism>
<dbReference type="RefSeq" id="WP_187718385.1">
    <property type="nucleotide sequence ID" value="NZ_JACTAH010000002.1"/>
</dbReference>
<evidence type="ECO:0000256" key="3">
    <source>
        <dbReference type="ARBA" id="ARBA00022475"/>
    </source>
</evidence>
<evidence type="ECO:0000259" key="11">
    <source>
        <dbReference type="Pfam" id="PF04290"/>
    </source>
</evidence>
<dbReference type="InterPro" id="IPR007387">
    <property type="entry name" value="TRAP_DctQ"/>
</dbReference>
<protein>
    <recommendedName>
        <fullName evidence="9">TRAP transporter small permease protein</fullName>
    </recommendedName>
</protein>
<name>A0ABR9BDN7_9RHOO</name>
<evidence type="ECO:0000256" key="8">
    <source>
        <dbReference type="ARBA" id="ARBA00038436"/>
    </source>
</evidence>
<comment type="subunit">
    <text evidence="9">The complex comprises the extracytoplasmic solute receptor protein and the two transmembrane proteins.</text>
</comment>
<evidence type="ECO:0000256" key="5">
    <source>
        <dbReference type="ARBA" id="ARBA00022692"/>
    </source>
</evidence>
<evidence type="ECO:0000256" key="9">
    <source>
        <dbReference type="RuleBase" id="RU369079"/>
    </source>
</evidence>
<keyword evidence="2 9" id="KW-0813">Transport</keyword>
<keyword evidence="13" id="KW-1185">Reference proteome</keyword>
<keyword evidence="7 9" id="KW-0472">Membrane</keyword>
<feature type="transmembrane region" description="Helical" evidence="9">
    <location>
        <begin position="131"/>
        <end position="158"/>
    </location>
</feature>
<sequence length="181" mass="19485">MHYLRAALQAASDLLGRIALVCMAFLMLATTVDVSVRAITGKPISGIFELSELAMALIVFLGLGWTQLDDAHIRVTALSQLAPPRVRRLMDALSWSAAAAALFLLALPASEDAARAFAIREFRWGYIEFPIWWAKIALAAGLWFGTVQMAFAAISALVGQPSAVPSTDTPAGMTPEFRNHG</sequence>
<evidence type="ECO:0000256" key="4">
    <source>
        <dbReference type="ARBA" id="ARBA00022519"/>
    </source>
</evidence>
<feature type="transmembrane region" description="Helical" evidence="9">
    <location>
        <begin position="14"/>
        <end position="34"/>
    </location>
</feature>
<dbReference type="Pfam" id="PF04290">
    <property type="entry name" value="DctQ"/>
    <property type="match status" value="1"/>
</dbReference>
<dbReference type="PANTHER" id="PTHR35011">
    <property type="entry name" value="2,3-DIKETO-L-GULONATE TRAP TRANSPORTER SMALL PERMEASE PROTEIN YIAM"/>
    <property type="match status" value="1"/>
</dbReference>
<evidence type="ECO:0000256" key="7">
    <source>
        <dbReference type="ARBA" id="ARBA00023136"/>
    </source>
</evidence>
<evidence type="ECO:0000256" key="6">
    <source>
        <dbReference type="ARBA" id="ARBA00022989"/>
    </source>
</evidence>
<comment type="function">
    <text evidence="9">Part of the tripartite ATP-independent periplasmic (TRAP) transport system.</text>
</comment>
<dbReference type="EMBL" id="JACYTO010000002">
    <property type="protein sequence ID" value="MBD8503557.1"/>
    <property type="molecule type" value="Genomic_DNA"/>
</dbReference>
<evidence type="ECO:0000313" key="12">
    <source>
        <dbReference type="EMBL" id="MBD8503557.1"/>
    </source>
</evidence>
<evidence type="ECO:0000256" key="10">
    <source>
        <dbReference type="SAM" id="MobiDB-lite"/>
    </source>
</evidence>
<proteinExistence type="inferred from homology"/>
<keyword evidence="3" id="KW-1003">Cell membrane</keyword>
<keyword evidence="6 9" id="KW-1133">Transmembrane helix</keyword>
<keyword evidence="4 9" id="KW-0997">Cell inner membrane</keyword>
<reference evidence="13" key="1">
    <citation type="submission" date="2023-07" db="EMBL/GenBank/DDBJ databases">
        <title>Thauera sp. CAU 1555 isolated from sand of Yaerae Beach.</title>
        <authorList>
            <person name="Kim W."/>
        </authorList>
    </citation>
    <scope>NUCLEOTIDE SEQUENCE [LARGE SCALE GENOMIC DNA]</scope>
    <source>
        <strain evidence="13">CAU 1555</strain>
    </source>
</reference>
<feature type="transmembrane region" description="Helical" evidence="9">
    <location>
        <begin position="92"/>
        <end position="110"/>
    </location>
</feature>
<keyword evidence="5 9" id="KW-0812">Transmembrane</keyword>
<gene>
    <name evidence="12" type="ORF">IFO67_11735</name>
</gene>
<comment type="similarity">
    <text evidence="8 9">Belongs to the TRAP transporter small permease family.</text>
</comment>
<feature type="transmembrane region" description="Helical" evidence="9">
    <location>
        <begin position="46"/>
        <end position="65"/>
    </location>
</feature>
<evidence type="ECO:0000256" key="1">
    <source>
        <dbReference type="ARBA" id="ARBA00004429"/>
    </source>
</evidence>
<dbReference type="InterPro" id="IPR055348">
    <property type="entry name" value="DctQ"/>
</dbReference>
<comment type="caution">
    <text evidence="12">The sequence shown here is derived from an EMBL/GenBank/DDBJ whole genome shotgun (WGS) entry which is preliminary data.</text>
</comment>